<feature type="binding site" evidence="9">
    <location>
        <position position="212"/>
    </location>
    <ligand>
        <name>FAD</name>
        <dbReference type="ChEBI" id="CHEBI:57692"/>
    </ligand>
</feature>
<evidence type="ECO:0000259" key="12">
    <source>
        <dbReference type="PROSITE" id="PS51384"/>
    </source>
</evidence>
<keyword evidence="8" id="KW-0520">NAD</keyword>
<sequence>MLQRRNNAARPPGSSHLHWVQLCQSGQDLSGLQGQIPRRAISIEEVGEHNTESDCWSVLDGRVYNMTPYLKYHPGGVAELMLAAGGDCSNLFYENHPWVNGHNMLEKCYIGQLDRESMTIVAGSETSKFALHKTQWRLFKLVSKQTVSQQTVKFTFELPDRKLLGLEMPGQHLKVRATINGRIIERPFTPTSSFAQPATFDLIVKVYPDGIMSTYLNKLKVGESVEMIGPQGAIGYPEAGVVTARGQLKLTDVRHVVMVAAGTGITPMMQLIRAIVENRKDRAKITLVDCNHSLEHVIARTQLEPLASMFQERVKVHHVLREASDDDMRELGSLRTGKRLDKEMLAELLPKPSSGVAAFHCGPPAFDDAVSVMLKDIGYKDTQLQVSISANQCY</sequence>
<dbReference type="PRINTS" id="PR00371">
    <property type="entry name" value="FPNCR"/>
</dbReference>
<dbReference type="Pfam" id="PF00175">
    <property type="entry name" value="NAD_binding_1"/>
    <property type="match status" value="1"/>
</dbReference>
<dbReference type="PROSITE" id="PS00191">
    <property type="entry name" value="CYTOCHROME_B5_1"/>
    <property type="match status" value="1"/>
</dbReference>
<feature type="binding site" evidence="9">
    <location>
        <position position="203"/>
    </location>
    <ligand>
        <name>FAD</name>
        <dbReference type="ChEBI" id="CHEBI:57692"/>
    </ligand>
</feature>
<dbReference type="PANTHER" id="PTHR19370">
    <property type="entry name" value="NADH-CYTOCHROME B5 REDUCTASE"/>
    <property type="match status" value="1"/>
</dbReference>
<keyword evidence="2 10" id="KW-0349">Heme</keyword>
<dbReference type="InterPro" id="IPR001709">
    <property type="entry name" value="Flavoprot_Pyr_Nucl_cyt_Rdtase"/>
</dbReference>
<dbReference type="FunFam" id="3.10.120.10:FF:000001">
    <property type="entry name" value="Cytochrome b5 reductase 4"/>
    <property type="match status" value="1"/>
</dbReference>
<evidence type="ECO:0000256" key="6">
    <source>
        <dbReference type="ARBA" id="ARBA00023002"/>
    </source>
</evidence>
<dbReference type="InterPro" id="IPR039261">
    <property type="entry name" value="FNR_nucleotide-bd"/>
</dbReference>
<evidence type="ECO:0000256" key="7">
    <source>
        <dbReference type="ARBA" id="ARBA00023004"/>
    </source>
</evidence>
<evidence type="ECO:0000256" key="10">
    <source>
        <dbReference type="RuleBase" id="RU362121"/>
    </source>
</evidence>
<dbReference type="PROSITE" id="PS50255">
    <property type="entry name" value="CYTOCHROME_B5_2"/>
    <property type="match status" value="1"/>
</dbReference>
<evidence type="ECO:0000256" key="3">
    <source>
        <dbReference type="ARBA" id="ARBA00022630"/>
    </source>
</evidence>
<keyword evidence="6" id="KW-0560">Oxidoreductase</keyword>
<dbReference type="EMBL" id="CAKLBY020000087">
    <property type="protein sequence ID" value="CAK7925636.1"/>
    <property type="molecule type" value="Genomic_DNA"/>
</dbReference>
<keyword evidence="4 10" id="KW-0479">Metal-binding</keyword>
<dbReference type="InterPro" id="IPR017927">
    <property type="entry name" value="FAD-bd_FR_type"/>
</dbReference>
<dbReference type="Pfam" id="PF00173">
    <property type="entry name" value="Cyt-b5"/>
    <property type="match status" value="1"/>
</dbReference>
<dbReference type="GO" id="GO:0046872">
    <property type="term" value="F:metal ion binding"/>
    <property type="evidence" value="ECO:0007669"/>
    <property type="project" value="UniProtKB-UniRule"/>
</dbReference>
<dbReference type="GO" id="GO:0020037">
    <property type="term" value="F:heme binding"/>
    <property type="evidence" value="ECO:0007669"/>
    <property type="project" value="UniProtKB-UniRule"/>
</dbReference>
<dbReference type="Proteomes" id="UP001162060">
    <property type="component" value="Unassembled WGS sequence"/>
</dbReference>
<dbReference type="Pfam" id="PF00970">
    <property type="entry name" value="FAD_binding_6"/>
    <property type="match status" value="1"/>
</dbReference>
<feature type="binding site" evidence="9">
    <location>
        <position position="213"/>
    </location>
    <ligand>
        <name>FAD</name>
        <dbReference type="ChEBI" id="CHEBI:57692"/>
    </ligand>
</feature>
<evidence type="ECO:0000256" key="9">
    <source>
        <dbReference type="PIRSR" id="PIRSR601834-1"/>
    </source>
</evidence>
<comment type="similarity">
    <text evidence="10">Belongs to the cytochrome b5 family.</text>
</comment>
<feature type="domain" description="Cytochrome b5 heme-binding" evidence="11">
    <location>
        <begin position="38"/>
        <end position="114"/>
    </location>
</feature>
<dbReference type="Gene3D" id="2.40.30.10">
    <property type="entry name" value="Translation factors"/>
    <property type="match status" value="1"/>
</dbReference>
<feature type="binding site" evidence="9">
    <location>
        <position position="205"/>
    </location>
    <ligand>
        <name>FAD</name>
        <dbReference type="ChEBI" id="CHEBI:57692"/>
    </ligand>
</feature>
<dbReference type="GO" id="GO:0071949">
    <property type="term" value="F:FAD binding"/>
    <property type="evidence" value="ECO:0007669"/>
    <property type="project" value="TreeGrafter"/>
</dbReference>
<dbReference type="PRINTS" id="PR00406">
    <property type="entry name" value="CYTB5RDTASE"/>
</dbReference>
<evidence type="ECO:0000313" key="13">
    <source>
        <dbReference type="EMBL" id="CAK7925636.1"/>
    </source>
</evidence>
<name>A0AAV1TTE8_9STRA</name>
<dbReference type="SUPFAM" id="SSF52343">
    <property type="entry name" value="Ferredoxin reductase-like, C-terminal NADP-linked domain"/>
    <property type="match status" value="1"/>
</dbReference>
<organism evidence="13 14">
    <name type="scientific">Peronospora matthiolae</name>
    <dbReference type="NCBI Taxonomy" id="2874970"/>
    <lineage>
        <taxon>Eukaryota</taxon>
        <taxon>Sar</taxon>
        <taxon>Stramenopiles</taxon>
        <taxon>Oomycota</taxon>
        <taxon>Peronosporomycetes</taxon>
        <taxon>Peronosporales</taxon>
        <taxon>Peronosporaceae</taxon>
        <taxon>Peronospora</taxon>
    </lineage>
</organism>
<dbReference type="PANTHER" id="PTHR19370:SF185">
    <property type="entry name" value="NADH-CYTOCHROME B5 REDUCTASE"/>
    <property type="match status" value="1"/>
</dbReference>
<protein>
    <recommendedName>
        <fullName evidence="15">Nitrate reductase</fullName>
    </recommendedName>
</protein>
<dbReference type="Gene3D" id="3.40.50.80">
    <property type="entry name" value="Nucleotide-binding domain of ferredoxin-NADP reductase (FNR) module"/>
    <property type="match status" value="1"/>
</dbReference>
<comment type="cofactor">
    <cofactor evidence="1 9">
        <name>FAD</name>
        <dbReference type="ChEBI" id="CHEBI:57692"/>
    </cofactor>
</comment>
<dbReference type="InterPro" id="IPR017938">
    <property type="entry name" value="Riboflavin_synthase-like_b-brl"/>
</dbReference>
<evidence type="ECO:0000256" key="8">
    <source>
        <dbReference type="ARBA" id="ARBA00023027"/>
    </source>
</evidence>
<dbReference type="InterPro" id="IPR001199">
    <property type="entry name" value="Cyt_B5-like_heme/steroid-bd"/>
</dbReference>
<reference evidence="13" key="1">
    <citation type="submission" date="2024-01" db="EMBL/GenBank/DDBJ databases">
        <authorList>
            <person name="Webb A."/>
        </authorList>
    </citation>
    <scope>NUCLEOTIDE SEQUENCE</scope>
    <source>
        <strain evidence="13">Pm1</strain>
    </source>
</reference>
<evidence type="ECO:0000313" key="14">
    <source>
        <dbReference type="Proteomes" id="UP001162060"/>
    </source>
</evidence>
<evidence type="ECO:0000256" key="2">
    <source>
        <dbReference type="ARBA" id="ARBA00022617"/>
    </source>
</evidence>
<dbReference type="SUPFAM" id="SSF55856">
    <property type="entry name" value="Cytochrome b5-like heme/steroid binding domain"/>
    <property type="match status" value="1"/>
</dbReference>
<dbReference type="PRINTS" id="PR00363">
    <property type="entry name" value="CYTOCHROMEB5"/>
</dbReference>
<feature type="binding site" evidence="9">
    <location>
        <position position="266"/>
    </location>
    <ligand>
        <name>FAD</name>
        <dbReference type="ChEBI" id="CHEBI:57692"/>
    </ligand>
</feature>
<proteinExistence type="inferred from homology"/>
<dbReference type="CDD" id="cd06183">
    <property type="entry name" value="cyt_b5_reduct_like"/>
    <property type="match status" value="1"/>
</dbReference>
<gene>
    <name evidence="13" type="ORF">PM001_LOCUS10786</name>
</gene>
<feature type="domain" description="FAD-binding FR-type" evidence="12">
    <location>
        <begin position="134"/>
        <end position="237"/>
    </location>
</feature>
<evidence type="ECO:0000256" key="1">
    <source>
        <dbReference type="ARBA" id="ARBA00001974"/>
    </source>
</evidence>
<feature type="binding site" evidence="9">
    <location>
        <position position="186"/>
    </location>
    <ligand>
        <name>FAD</name>
        <dbReference type="ChEBI" id="CHEBI:57692"/>
    </ligand>
</feature>
<evidence type="ECO:0000256" key="5">
    <source>
        <dbReference type="ARBA" id="ARBA00022827"/>
    </source>
</evidence>
<dbReference type="FunFam" id="3.40.50.80:FF:000021">
    <property type="entry name" value="Cytochrome b5 reductase 4"/>
    <property type="match status" value="1"/>
</dbReference>
<keyword evidence="3 9" id="KW-0285">Flavoprotein</keyword>
<dbReference type="SUPFAM" id="SSF63380">
    <property type="entry name" value="Riboflavin synthase domain-like"/>
    <property type="match status" value="1"/>
</dbReference>
<dbReference type="AlphaFoldDB" id="A0AAV1TTE8"/>
<evidence type="ECO:0000256" key="4">
    <source>
        <dbReference type="ARBA" id="ARBA00022723"/>
    </source>
</evidence>
<accession>A0AAV1TTE8</accession>
<dbReference type="PROSITE" id="PS51384">
    <property type="entry name" value="FAD_FR"/>
    <property type="match status" value="1"/>
</dbReference>
<feature type="binding site" evidence="9">
    <location>
        <position position="187"/>
    </location>
    <ligand>
        <name>FAD</name>
        <dbReference type="ChEBI" id="CHEBI:57692"/>
    </ligand>
</feature>
<dbReference type="InterPro" id="IPR001433">
    <property type="entry name" value="OxRdtase_FAD/NAD-bd"/>
</dbReference>
<comment type="caution">
    <text evidence="13">The sequence shown here is derived from an EMBL/GenBank/DDBJ whole genome shotgun (WGS) entry which is preliminary data.</text>
</comment>
<dbReference type="Gene3D" id="3.10.120.10">
    <property type="entry name" value="Cytochrome b5-like heme/steroid binding domain"/>
    <property type="match status" value="1"/>
</dbReference>
<keyword evidence="7 10" id="KW-0408">Iron</keyword>
<dbReference type="InterPro" id="IPR036400">
    <property type="entry name" value="Cyt_B5-like_heme/steroid_sf"/>
</dbReference>
<evidence type="ECO:0000259" key="11">
    <source>
        <dbReference type="PROSITE" id="PS50255"/>
    </source>
</evidence>
<evidence type="ECO:0008006" key="15">
    <source>
        <dbReference type="Google" id="ProtNLM"/>
    </source>
</evidence>
<dbReference type="InterPro" id="IPR008333">
    <property type="entry name" value="Cbr1-like_FAD-bd_dom"/>
</dbReference>
<dbReference type="InterPro" id="IPR001834">
    <property type="entry name" value="CBR-like"/>
</dbReference>
<dbReference type="GO" id="GO:0016491">
    <property type="term" value="F:oxidoreductase activity"/>
    <property type="evidence" value="ECO:0007669"/>
    <property type="project" value="UniProtKB-KW"/>
</dbReference>
<keyword evidence="5 9" id="KW-0274">FAD</keyword>
<dbReference type="InterPro" id="IPR018506">
    <property type="entry name" value="Cyt_B5_heme-BS"/>
</dbReference>
<dbReference type="SMART" id="SM01117">
    <property type="entry name" value="Cyt-b5"/>
    <property type="match status" value="1"/>
</dbReference>